<keyword evidence="5 12" id="KW-1133">Transmembrane helix</keyword>
<dbReference type="Gene3D" id="2.60.40.10">
    <property type="entry name" value="Immunoglobulins"/>
    <property type="match status" value="1"/>
</dbReference>
<keyword evidence="7" id="KW-1015">Disulfide bond</keyword>
<keyword evidence="4" id="KW-0732">Signal</keyword>
<evidence type="ECO:0000256" key="9">
    <source>
        <dbReference type="ARBA" id="ARBA00023180"/>
    </source>
</evidence>
<dbReference type="GO" id="GO:0006955">
    <property type="term" value="P:immune response"/>
    <property type="evidence" value="ECO:0007669"/>
    <property type="project" value="TreeGrafter"/>
</dbReference>
<dbReference type="InterPro" id="IPR013783">
    <property type="entry name" value="Ig-like_fold"/>
</dbReference>
<protein>
    <submittedName>
        <fullName evidence="14">Uncharacterized protein LOC121396505 isoform X1</fullName>
    </submittedName>
</protein>
<evidence type="ECO:0000256" key="3">
    <source>
        <dbReference type="ARBA" id="ARBA00022692"/>
    </source>
</evidence>
<reference evidence="14" key="1">
    <citation type="submission" date="2025-08" db="UniProtKB">
        <authorList>
            <consortium name="RefSeq"/>
        </authorList>
    </citation>
    <scope>IDENTIFICATION</scope>
    <source>
        <strain evidence="14">J_2021</strain>
        <tissue evidence="14">Erythrocytes</tissue>
    </source>
</reference>
<feature type="compositionally biased region" description="Basic and acidic residues" evidence="11">
    <location>
        <begin position="154"/>
        <end position="163"/>
    </location>
</feature>
<comment type="subcellular location">
    <subcellularLocation>
        <location evidence="1">Cell membrane</location>
        <topology evidence="1">Single-pass type I membrane protein</topology>
    </subcellularLocation>
</comment>
<gene>
    <name evidence="14" type="primary">LOC121396505</name>
</gene>
<dbReference type="GO" id="GO:0007166">
    <property type="term" value="P:cell surface receptor signaling pathway"/>
    <property type="evidence" value="ECO:0007669"/>
    <property type="project" value="TreeGrafter"/>
</dbReference>
<dbReference type="GO" id="GO:0042130">
    <property type="term" value="P:negative regulation of T cell proliferation"/>
    <property type="evidence" value="ECO:0007669"/>
    <property type="project" value="TreeGrafter"/>
</dbReference>
<keyword evidence="8" id="KW-0675">Receptor</keyword>
<dbReference type="AlphaFoldDB" id="A0A8J1LD48"/>
<evidence type="ECO:0000256" key="8">
    <source>
        <dbReference type="ARBA" id="ARBA00023170"/>
    </source>
</evidence>
<evidence type="ECO:0000256" key="5">
    <source>
        <dbReference type="ARBA" id="ARBA00022989"/>
    </source>
</evidence>
<evidence type="ECO:0000256" key="1">
    <source>
        <dbReference type="ARBA" id="ARBA00004251"/>
    </source>
</evidence>
<feature type="transmembrane region" description="Helical" evidence="12">
    <location>
        <begin position="210"/>
        <end position="230"/>
    </location>
</feature>
<name>A0A8J1LD48_XENLA</name>
<dbReference type="PANTHER" id="PTHR25466:SF11">
    <property type="entry name" value="GALECTIN 17-RELATED"/>
    <property type="match status" value="1"/>
</dbReference>
<keyword evidence="13" id="KW-1185">Reference proteome</keyword>
<evidence type="ECO:0000256" key="7">
    <source>
        <dbReference type="ARBA" id="ARBA00023157"/>
    </source>
</evidence>
<evidence type="ECO:0000256" key="2">
    <source>
        <dbReference type="ARBA" id="ARBA00022475"/>
    </source>
</evidence>
<keyword evidence="2" id="KW-1003">Cell membrane</keyword>
<dbReference type="GO" id="GO:0031295">
    <property type="term" value="P:T cell costimulation"/>
    <property type="evidence" value="ECO:0007669"/>
    <property type="project" value="TreeGrafter"/>
</dbReference>
<dbReference type="OrthoDB" id="9909894at2759"/>
<keyword evidence="9" id="KW-0325">Glycoprotein</keyword>
<feature type="region of interest" description="Disordered" evidence="11">
    <location>
        <begin position="236"/>
        <end position="290"/>
    </location>
</feature>
<dbReference type="GeneID" id="121396505"/>
<evidence type="ECO:0000256" key="6">
    <source>
        <dbReference type="ARBA" id="ARBA00023136"/>
    </source>
</evidence>
<dbReference type="PANTHER" id="PTHR25466">
    <property type="entry name" value="T-LYMPHOCYTE ACTIVATION ANTIGEN"/>
    <property type="match status" value="1"/>
</dbReference>
<feature type="compositionally biased region" description="Basic and acidic residues" evidence="11">
    <location>
        <begin position="265"/>
        <end position="274"/>
    </location>
</feature>
<dbReference type="GO" id="GO:0009897">
    <property type="term" value="C:external side of plasma membrane"/>
    <property type="evidence" value="ECO:0007669"/>
    <property type="project" value="TreeGrafter"/>
</dbReference>
<evidence type="ECO:0000313" key="14">
    <source>
        <dbReference type="RefSeq" id="XP_041427381.1"/>
    </source>
</evidence>
<keyword evidence="6 12" id="KW-0472">Membrane</keyword>
<dbReference type="KEGG" id="xla:121396505"/>
<evidence type="ECO:0000256" key="11">
    <source>
        <dbReference type="SAM" id="MobiDB-lite"/>
    </source>
</evidence>
<dbReference type="InterPro" id="IPR036179">
    <property type="entry name" value="Ig-like_dom_sf"/>
</dbReference>
<keyword evidence="3 12" id="KW-0812">Transmembrane</keyword>
<organism evidence="13 14">
    <name type="scientific">Xenopus laevis</name>
    <name type="common">African clawed frog</name>
    <dbReference type="NCBI Taxonomy" id="8355"/>
    <lineage>
        <taxon>Eukaryota</taxon>
        <taxon>Metazoa</taxon>
        <taxon>Chordata</taxon>
        <taxon>Craniata</taxon>
        <taxon>Vertebrata</taxon>
        <taxon>Euteleostomi</taxon>
        <taxon>Amphibia</taxon>
        <taxon>Batrachia</taxon>
        <taxon>Anura</taxon>
        <taxon>Pipoidea</taxon>
        <taxon>Pipidae</taxon>
        <taxon>Xenopodinae</taxon>
        <taxon>Xenopus</taxon>
        <taxon>Xenopus</taxon>
    </lineage>
</organism>
<keyword evidence="10" id="KW-0393">Immunoglobulin domain</keyword>
<dbReference type="InterPro" id="IPR051713">
    <property type="entry name" value="T-cell_Activation_Regulation"/>
</dbReference>
<dbReference type="GO" id="GO:0071222">
    <property type="term" value="P:cellular response to lipopolysaccharide"/>
    <property type="evidence" value="ECO:0007669"/>
    <property type="project" value="TreeGrafter"/>
</dbReference>
<dbReference type="SUPFAM" id="SSF48726">
    <property type="entry name" value="Immunoglobulin"/>
    <property type="match status" value="1"/>
</dbReference>
<sequence>MYLNISKTMDHHLFIFIFGLFTLFMHTTSAVNVEHFTLFKEKLTLKAHTINIIPCMFQTRGQLNPLKVQLEWGKMDSKGYTSLIHLYGEHATMESPDLKDKYHLFESQVAKGICSLVINPTEMTDSGTYQVRLKILGKLYEPVPSIEIQVENQVENKDTDESQRGFWSKSQTTTVPPTTTTASTATAAATVSFQDAILEYINSSAKGETIHTVILGALLVIGIVLLLIAVKLCTNGRQKNPDSDEENPPDNTSKKGKDKKKKKKEKSESEKSSNESEESTSTVSEESESD</sequence>
<dbReference type="Proteomes" id="UP000186698">
    <property type="component" value="Chromosome 7S"/>
</dbReference>
<proteinExistence type="predicted"/>
<dbReference type="RefSeq" id="XP_041427381.1">
    <property type="nucleotide sequence ID" value="XM_041571447.1"/>
</dbReference>
<evidence type="ECO:0000256" key="12">
    <source>
        <dbReference type="SAM" id="Phobius"/>
    </source>
</evidence>
<evidence type="ECO:0000313" key="13">
    <source>
        <dbReference type="Proteomes" id="UP000186698"/>
    </source>
</evidence>
<feature type="compositionally biased region" description="Basic residues" evidence="11">
    <location>
        <begin position="254"/>
        <end position="264"/>
    </location>
</feature>
<evidence type="ECO:0000256" key="4">
    <source>
        <dbReference type="ARBA" id="ARBA00022729"/>
    </source>
</evidence>
<feature type="region of interest" description="Disordered" evidence="11">
    <location>
        <begin position="153"/>
        <end position="180"/>
    </location>
</feature>
<evidence type="ECO:0000256" key="10">
    <source>
        <dbReference type="ARBA" id="ARBA00023319"/>
    </source>
</evidence>
<accession>A0A8J1LD48</accession>
<dbReference type="GO" id="GO:0042102">
    <property type="term" value="P:positive regulation of T cell proliferation"/>
    <property type="evidence" value="ECO:0007669"/>
    <property type="project" value="TreeGrafter"/>
</dbReference>